<feature type="binding site" evidence="6">
    <location>
        <begin position="393"/>
        <end position="394"/>
    </location>
    <ligand>
        <name>S-adenosyl-L-methionine</name>
        <dbReference type="ChEBI" id="CHEBI:59789"/>
    </ligand>
</feature>
<name>A0A8J2SIN8_9STRA</name>
<evidence type="ECO:0000256" key="6">
    <source>
        <dbReference type="PIRSR" id="PIRSR015894-2"/>
    </source>
</evidence>
<dbReference type="GO" id="GO:0005829">
    <property type="term" value="C:cytosol"/>
    <property type="evidence" value="ECO:0007669"/>
    <property type="project" value="TreeGrafter"/>
</dbReference>
<keyword evidence="3 4" id="KW-0949">S-adenosyl-L-methionine</keyword>
<dbReference type="Pfam" id="PF17286">
    <property type="entry name" value="PRMT5_C"/>
    <property type="match status" value="1"/>
</dbReference>
<dbReference type="InterPro" id="IPR035247">
    <property type="entry name" value="PRMT5_TIM"/>
</dbReference>
<evidence type="ECO:0000256" key="7">
    <source>
        <dbReference type="PIRSR" id="PIRSR015894-3"/>
    </source>
</evidence>
<comment type="similarity">
    <text evidence="4">Belongs to the class I-like SAM-binding methyltransferase superfamily.</text>
</comment>
<reference evidence="11" key="1">
    <citation type="submission" date="2021-11" db="EMBL/GenBank/DDBJ databases">
        <authorList>
            <consortium name="Genoscope - CEA"/>
            <person name="William W."/>
        </authorList>
    </citation>
    <scope>NUCLEOTIDE SEQUENCE</scope>
</reference>
<dbReference type="InterPro" id="IPR035075">
    <property type="entry name" value="PRMT5"/>
</dbReference>
<dbReference type="PIRSF" id="PIRSF015894">
    <property type="entry name" value="Skb1_MeTrfase"/>
    <property type="match status" value="1"/>
</dbReference>
<dbReference type="EMBL" id="CAKKNE010000002">
    <property type="protein sequence ID" value="CAH0368341.1"/>
    <property type="molecule type" value="Genomic_DNA"/>
</dbReference>
<proteinExistence type="inferred from homology"/>
<dbReference type="Gene3D" id="3.20.20.150">
    <property type="entry name" value="Divalent-metal-dependent TIM barrel enzymes"/>
    <property type="match status" value="1"/>
</dbReference>
<evidence type="ECO:0000256" key="4">
    <source>
        <dbReference type="PIRNR" id="PIRNR015894"/>
    </source>
</evidence>
<dbReference type="Gene3D" id="3.40.50.150">
    <property type="entry name" value="Vaccinia Virus protein VP39"/>
    <property type="match status" value="1"/>
</dbReference>
<dbReference type="OrthoDB" id="1368803at2759"/>
<dbReference type="Pfam" id="PF17285">
    <property type="entry name" value="PRMT5_TIM"/>
    <property type="match status" value="1"/>
</dbReference>
<keyword evidence="1 4" id="KW-0489">Methyltransferase</keyword>
<feature type="domain" description="PRMT5 TIM barrel" evidence="9">
    <location>
        <begin position="29"/>
        <end position="269"/>
    </location>
</feature>
<organism evidence="11 12">
    <name type="scientific">Pelagomonas calceolata</name>
    <dbReference type="NCBI Taxonomy" id="35677"/>
    <lineage>
        <taxon>Eukaryota</taxon>
        <taxon>Sar</taxon>
        <taxon>Stramenopiles</taxon>
        <taxon>Ochrophyta</taxon>
        <taxon>Pelagophyceae</taxon>
        <taxon>Pelagomonadales</taxon>
        <taxon>Pelagomonadaceae</taxon>
        <taxon>Pelagomonas</taxon>
    </lineage>
</organism>
<evidence type="ECO:0000259" key="10">
    <source>
        <dbReference type="Pfam" id="PF17286"/>
    </source>
</evidence>
<dbReference type="GO" id="GO:0006355">
    <property type="term" value="P:regulation of DNA-templated transcription"/>
    <property type="evidence" value="ECO:0007669"/>
    <property type="project" value="TreeGrafter"/>
</dbReference>
<feature type="binding site" evidence="6">
    <location>
        <position position="305"/>
    </location>
    <ligand>
        <name>S-adenosyl-L-methionine</name>
        <dbReference type="ChEBI" id="CHEBI:59789"/>
    </ligand>
</feature>
<dbReference type="GO" id="GO:0005634">
    <property type="term" value="C:nucleus"/>
    <property type="evidence" value="ECO:0007669"/>
    <property type="project" value="TreeGrafter"/>
</dbReference>
<gene>
    <name evidence="11" type="ORF">PECAL_2P14030</name>
</gene>
<dbReference type="SUPFAM" id="SSF53335">
    <property type="entry name" value="S-adenosyl-L-methionine-dependent methyltransferases"/>
    <property type="match status" value="1"/>
</dbReference>
<dbReference type="InterPro" id="IPR035248">
    <property type="entry name" value="PRMT5_C"/>
</dbReference>
<feature type="site" description="Critical for specifying symmetric addition of methyl groups" evidence="7">
    <location>
        <position position="308"/>
    </location>
</feature>
<dbReference type="GO" id="GO:0032259">
    <property type="term" value="P:methylation"/>
    <property type="evidence" value="ECO:0007669"/>
    <property type="project" value="UniProtKB-KW"/>
</dbReference>
<feature type="binding site" evidence="6">
    <location>
        <position position="364"/>
    </location>
    <ligand>
        <name>S-adenosyl-L-methionine</name>
        <dbReference type="ChEBI" id="CHEBI:59789"/>
    </ligand>
</feature>
<evidence type="ECO:0000256" key="3">
    <source>
        <dbReference type="ARBA" id="ARBA00022691"/>
    </source>
</evidence>
<dbReference type="Pfam" id="PF05185">
    <property type="entry name" value="PRMT5"/>
    <property type="match status" value="1"/>
</dbReference>
<evidence type="ECO:0000313" key="12">
    <source>
        <dbReference type="Proteomes" id="UP000789595"/>
    </source>
</evidence>
<evidence type="ECO:0000256" key="2">
    <source>
        <dbReference type="ARBA" id="ARBA00022679"/>
    </source>
</evidence>
<feature type="domain" description="PRMT5 oligomerisation" evidence="10">
    <location>
        <begin position="438"/>
        <end position="617"/>
    </location>
</feature>
<dbReference type="InterPro" id="IPR007857">
    <property type="entry name" value="Arg_MeTrfase_PRMT5"/>
</dbReference>
<evidence type="ECO:0000259" key="9">
    <source>
        <dbReference type="Pfam" id="PF17285"/>
    </source>
</evidence>
<keyword evidence="2 4" id="KW-0808">Transferase</keyword>
<sequence length="619" mass="68788">MAAKVRIGAELFCAADLRQALDAARQDGLDFACSPLSHPRNARDARGVSERRAAPETRSDLALTCGEWSRLIVGTASAWPRLDASCAQQRRDGEAALTRELEWASHLSLAAVLLPPLPADVYPVARRLQETFQRATSWQAWVRCRLVSREEEARRREDPSSTGDVADPWLRWDRVRRLCDHSAALCVALELTETLPSVDAARRWRGEPLKCVLVPYALFRTNEAGFPVLPKAHQDLLASLAKLEPQLCLTGVPTHPRQSYVSYLRHLIASRAPVMDEAAIAERPYRDYLQAPLQPLADNLEANTYETFERDPVKYARYEEAVKKFLGERTSAVVVVAGAGRGPLVAAVLRAASDRCNVKVHAVEKNANAIVTLRHRASTEDAWRGRVEVHQSDMRRWAPPCPIDCVVSELLGSFGDNELSPECLEPVERWTSTSIPQNYESFLQPISCARLWFDARRANTGLPAGPPAVGACIGAPPPDRGLETPFVVKLHNFAPLSAVQPAFRFDHPASEKSLERYCALEFPVAVDCTVHGLAGYFESELYDGVMISINPATFSTGMFSWFPLFLPFSRPVFVAAGSSLEVRLWRRREGDRVWYEWAVVGPDVLPVHNPGGRSCAMRL</sequence>
<evidence type="ECO:0000313" key="11">
    <source>
        <dbReference type="EMBL" id="CAH0368341.1"/>
    </source>
</evidence>
<dbReference type="Gene3D" id="2.70.160.11">
    <property type="entry name" value="Hnrnp arginine n-methyltransferase1"/>
    <property type="match status" value="1"/>
</dbReference>
<dbReference type="Proteomes" id="UP000789595">
    <property type="component" value="Unassembled WGS sequence"/>
</dbReference>
<evidence type="ECO:0000256" key="1">
    <source>
        <dbReference type="ARBA" id="ARBA00022603"/>
    </source>
</evidence>
<dbReference type="InterPro" id="IPR025799">
    <property type="entry name" value="Arg_MeTrfase"/>
</dbReference>
<evidence type="ECO:0000256" key="5">
    <source>
        <dbReference type="PIRSR" id="PIRSR015894-1"/>
    </source>
</evidence>
<dbReference type="InterPro" id="IPR029063">
    <property type="entry name" value="SAM-dependent_MTases_sf"/>
</dbReference>
<dbReference type="AlphaFoldDB" id="A0A8J2SIN8"/>
<keyword evidence="12" id="KW-1185">Reference proteome</keyword>
<protein>
    <recommendedName>
        <fullName evidence="4">Protein arginine N-methyltransferase</fullName>
    </recommendedName>
</protein>
<dbReference type="PANTHER" id="PTHR10738:SF0">
    <property type="entry name" value="PROTEIN ARGININE N-METHYLTRANSFERASE 5"/>
    <property type="match status" value="1"/>
</dbReference>
<feature type="active site" description="Proton donor/acceptor" evidence="5">
    <location>
        <position position="418"/>
    </location>
</feature>
<dbReference type="PROSITE" id="PS51678">
    <property type="entry name" value="SAM_MT_PRMT"/>
    <property type="match status" value="1"/>
</dbReference>
<accession>A0A8J2SIN8</accession>
<evidence type="ECO:0000259" key="8">
    <source>
        <dbReference type="Pfam" id="PF05185"/>
    </source>
</evidence>
<feature type="domain" description="PRMT5 arginine-N-methyltransferase" evidence="8">
    <location>
        <begin position="281"/>
        <end position="433"/>
    </location>
</feature>
<feature type="binding site" evidence="6">
    <location>
        <begin position="314"/>
        <end position="315"/>
    </location>
    <ligand>
        <name>S-adenosyl-L-methionine</name>
        <dbReference type="ChEBI" id="CHEBI:59789"/>
    </ligand>
</feature>
<dbReference type="GO" id="GO:0016274">
    <property type="term" value="F:protein-arginine N-methyltransferase activity"/>
    <property type="evidence" value="ECO:0007669"/>
    <property type="project" value="InterPro"/>
</dbReference>
<comment type="caution">
    <text evidence="11">The sequence shown here is derived from an EMBL/GenBank/DDBJ whole genome shotgun (WGS) entry which is preliminary data.</text>
</comment>
<feature type="active site" description="Proton donor/acceptor" evidence="5">
    <location>
        <position position="409"/>
    </location>
</feature>
<dbReference type="PANTHER" id="PTHR10738">
    <property type="entry name" value="PROTEIN ARGININE N-METHYLTRANSFERASE 5"/>
    <property type="match status" value="1"/>
</dbReference>